<gene>
    <name evidence="7" type="ORF">SAMN05421752_11385</name>
</gene>
<evidence type="ECO:0000313" key="7">
    <source>
        <dbReference type="EMBL" id="SIS13720.1"/>
    </source>
</evidence>
<dbReference type="PANTHER" id="PTHR34236">
    <property type="entry name" value="DIMETHYL SULFOXIDE REDUCTASE TRANSCRIPTIONAL ACTIVATOR"/>
    <property type="match status" value="1"/>
</dbReference>
<name>A0A1N7GME1_9EURY</name>
<evidence type="ECO:0000313" key="8">
    <source>
        <dbReference type="Proteomes" id="UP000185936"/>
    </source>
</evidence>
<dbReference type="InterPro" id="IPR011006">
    <property type="entry name" value="CheY-like_superfamily"/>
</dbReference>
<dbReference type="PANTHER" id="PTHR34236:SF1">
    <property type="entry name" value="DIMETHYL SULFOXIDE REDUCTASE TRANSCRIPTIONAL ACTIVATOR"/>
    <property type="match status" value="1"/>
</dbReference>
<keyword evidence="8" id="KW-1185">Reference proteome</keyword>
<keyword evidence="2" id="KW-0418">Kinase</keyword>
<dbReference type="STRING" id="308853.SAMN05421752_11385"/>
<dbReference type="InterPro" id="IPR035965">
    <property type="entry name" value="PAS-like_dom_sf"/>
</dbReference>
<dbReference type="RefSeq" id="WP_084776791.1">
    <property type="nucleotide sequence ID" value="NZ_FTNR01000013.1"/>
</dbReference>
<evidence type="ECO:0000256" key="5">
    <source>
        <dbReference type="PROSITE-ProRule" id="PRU00169"/>
    </source>
</evidence>
<dbReference type="GO" id="GO:0016301">
    <property type="term" value="F:kinase activity"/>
    <property type="evidence" value="ECO:0007669"/>
    <property type="project" value="UniProtKB-KW"/>
</dbReference>
<dbReference type="Gene3D" id="3.30.450.40">
    <property type="match status" value="2"/>
</dbReference>
<dbReference type="Proteomes" id="UP000185936">
    <property type="component" value="Unassembled WGS sequence"/>
</dbReference>
<dbReference type="SMART" id="SM00448">
    <property type="entry name" value="REC"/>
    <property type="match status" value="1"/>
</dbReference>
<dbReference type="SUPFAM" id="SSF55785">
    <property type="entry name" value="PYP-like sensor domain (PAS domain)"/>
    <property type="match status" value="1"/>
</dbReference>
<evidence type="ECO:0000256" key="3">
    <source>
        <dbReference type="ARBA" id="ARBA00023015"/>
    </source>
</evidence>
<organism evidence="7 8">
    <name type="scientific">Natronorubrum thiooxidans</name>
    <dbReference type="NCBI Taxonomy" id="308853"/>
    <lineage>
        <taxon>Archaea</taxon>
        <taxon>Methanobacteriati</taxon>
        <taxon>Methanobacteriota</taxon>
        <taxon>Stenosarchaea group</taxon>
        <taxon>Halobacteria</taxon>
        <taxon>Halobacteriales</taxon>
        <taxon>Natrialbaceae</taxon>
        <taxon>Natronorubrum</taxon>
    </lineage>
</organism>
<dbReference type="InterPro" id="IPR007050">
    <property type="entry name" value="HTH_bacterioopsin"/>
</dbReference>
<dbReference type="CDD" id="cd00156">
    <property type="entry name" value="REC"/>
    <property type="match status" value="1"/>
</dbReference>
<dbReference type="InterPro" id="IPR003018">
    <property type="entry name" value="GAF"/>
</dbReference>
<keyword evidence="4" id="KW-0804">Transcription</keyword>
<feature type="domain" description="Response regulatory" evidence="6">
    <location>
        <begin position="15"/>
        <end position="130"/>
    </location>
</feature>
<dbReference type="Pfam" id="PF13426">
    <property type="entry name" value="PAS_9"/>
    <property type="match status" value="1"/>
</dbReference>
<dbReference type="OrthoDB" id="342253at2157"/>
<dbReference type="EMBL" id="FTNR01000013">
    <property type="protein sequence ID" value="SIS13720.1"/>
    <property type="molecule type" value="Genomic_DNA"/>
</dbReference>
<accession>A0A1N7GME1</accession>
<dbReference type="InterPro" id="IPR029016">
    <property type="entry name" value="GAF-like_dom_sf"/>
</dbReference>
<dbReference type="PROSITE" id="PS50110">
    <property type="entry name" value="RESPONSE_REGULATORY"/>
    <property type="match status" value="1"/>
</dbReference>
<protein>
    <submittedName>
        <fullName evidence="7">PAS domain S-box-containing protein</fullName>
    </submittedName>
</protein>
<keyword evidence="1" id="KW-0808">Transferase</keyword>
<evidence type="ECO:0000259" key="6">
    <source>
        <dbReference type="PROSITE" id="PS50110"/>
    </source>
</evidence>
<dbReference type="SMART" id="SM00065">
    <property type="entry name" value="GAF"/>
    <property type="match status" value="1"/>
</dbReference>
<evidence type="ECO:0000256" key="2">
    <source>
        <dbReference type="ARBA" id="ARBA00022777"/>
    </source>
</evidence>
<sequence length="990" mass="109424">MDSRQGTVGAEEPITVLLVGTDPTAGVNVGSVLEDEYGMDVVTATTVADVFAVLEEASLDCIVSDGRFPDNAGERLLTAVRSMYPTLPYFVFTDVTAANTVNRILEAGATDYVSTNSGDRYYRLLASRIVRTVERRGDDEHPPSQPPTPAGSCLLDEECSFVAVSEGFANPLGYGVEELVGNPWTDLWPDEDPKRIKRKATSDGPYRRTSRNVTAVRKDGTRVLTRRVIDRIDGEYLCLSSVAGGREFNGIGPFRSIDPRQIVSKFVPSSNKNHSFEARLERIVSYAATELDCEYVGIFERRADEETITLRAGVGWEQSAIARQLDGSADPHVERTIAADEPVVFETGRPESPFDRSRILTAHDIAGGISAKIGIDNRPWGVIGVYTAEPREFSVGETEFLQTVGTLLTIAVEMEATRQNLVTLERGLQTAGDCDTLETICELVVDVCARIRGLSVAAVYLYDEADDVLRLAGKTSRFDTASDELPFDDGGTDPCWQTFFEREPVSVATLLPQPARPVDDPALGRGIVLPLSGHGILITGACKGDRPTAPELAIAHVLAMVTRLLLDGVGRNDRLESIERERATDTATIDRLVDGIELMQDVGKLIEDSRTRDALESALCERFVTDDSCTFVWIGENNEAGETIVPRERAGLENDYLERLRTGGDDWAIETEPLVAAIDTGKPQTVDRLIVDSSSAQWRTEALKRGFRSICAFPFVFRGVCYGGIAMYAERPGVFSDLDHELFQYLGLWIGHAINTIETKRTLVGTDVVELEFQIEDEQFQFLEWTTETDCTITFESMTTRPDGSLRGFFTVTGATVDEIQALTERATVITDMRFVTERGDRHLFECTLTDESVIARLLDYGAVPKRITASEGRGSIVVHLPTDADVRRFVTTFTRTYPRSTVVRQQDRERTAISQHEFGAELERRLTDRQLEVLQTAYASGYFTVPRETTGTDVAAMLEIAQPTFNHHLRAAQRKLLSMIFDEGLTGLD</sequence>
<dbReference type="SUPFAM" id="SSF55781">
    <property type="entry name" value="GAF domain-like"/>
    <property type="match status" value="3"/>
</dbReference>
<keyword evidence="5" id="KW-0597">Phosphoprotein</keyword>
<dbReference type="AlphaFoldDB" id="A0A1N7GME1"/>
<dbReference type="Pfam" id="PF15915">
    <property type="entry name" value="BAT"/>
    <property type="match status" value="1"/>
</dbReference>
<dbReference type="Gene3D" id="3.30.450.20">
    <property type="entry name" value="PAS domain"/>
    <property type="match status" value="1"/>
</dbReference>
<dbReference type="Pfam" id="PF04967">
    <property type="entry name" value="HTH_10"/>
    <property type="match status" value="1"/>
</dbReference>
<dbReference type="InterPro" id="IPR000014">
    <property type="entry name" value="PAS"/>
</dbReference>
<keyword evidence="3" id="KW-0805">Transcription regulation</keyword>
<dbReference type="InterPro" id="IPR001789">
    <property type="entry name" value="Sig_transdc_resp-reg_receiver"/>
</dbReference>
<feature type="modified residue" description="4-aspartylphosphate" evidence="5">
    <location>
        <position position="65"/>
    </location>
</feature>
<dbReference type="GO" id="GO:0000160">
    <property type="term" value="P:phosphorelay signal transduction system"/>
    <property type="evidence" value="ECO:0007669"/>
    <property type="project" value="InterPro"/>
</dbReference>
<dbReference type="NCBIfam" id="TIGR00229">
    <property type="entry name" value="sensory_box"/>
    <property type="match status" value="1"/>
</dbReference>
<dbReference type="Pfam" id="PF00072">
    <property type="entry name" value="Response_reg"/>
    <property type="match status" value="1"/>
</dbReference>
<evidence type="ECO:0000256" key="4">
    <source>
        <dbReference type="ARBA" id="ARBA00023163"/>
    </source>
</evidence>
<dbReference type="SUPFAM" id="SSF52172">
    <property type="entry name" value="CheY-like"/>
    <property type="match status" value="1"/>
</dbReference>
<dbReference type="InterPro" id="IPR031803">
    <property type="entry name" value="BAT_GAF/HTH-assoc"/>
</dbReference>
<dbReference type="Gene3D" id="3.40.50.2300">
    <property type="match status" value="1"/>
</dbReference>
<proteinExistence type="predicted"/>
<reference evidence="8" key="1">
    <citation type="submission" date="2017-01" db="EMBL/GenBank/DDBJ databases">
        <authorList>
            <person name="Varghese N."/>
            <person name="Submissions S."/>
        </authorList>
    </citation>
    <scope>NUCLEOTIDE SEQUENCE [LARGE SCALE GENOMIC DNA]</scope>
    <source>
        <strain evidence="8">type strain: HArc-</strain>
    </source>
</reference>
<dbReference type="CDD" id="cd00130">
    <property type="entry name" value="PAS"/>
    <property type="match status" value="1"/>
</dbReference>
<evidence type="ECO:0000256" key="1">
    <source>
        <dbReference type="ARBA" id="ARBA00022679"/>
    </source>
</evidence>
<dbReference type="Pfam" id="PF13185">
    <property type="entry name" value="GAF_2"/>
    <property type="match status" value="3"/>
</dbReference>